<protein>
    <submittedName>
        <fullName evidence="7">(Perigord truffle) hypothetical protein</fullName>
    </submittedName>
</protein>
<organism evidence="7 8">
    <name type="scientific">Tuber melanosporum (strain Mel28)</name>
    <name type="common">Perigord black truffle</name>
    <dbReference type="NCBI Taxonomy" id="656061"/>
    <lineage>
        <taxon>Eukaryota</taxon>
        <taxon>Fungi</taxon>
        <taxon>Dikarya</taxon>
        <taxon>Ascomycota</taxon>
        <taxon>Pezizomycotina</taxon>
        <taxon>Pezizomycetes</taxon>
        <taxon>Pezizales</taxon>
        <taxon>Tuberaceae</taxon>
        <taxon>Tuber</taxon>
    </lineage>
</organism>
<proteinExistence type="predicted"/>
<evidence type="ECO:0000313" key="8">
    <source>
        <dbReference type="Proteomes" id="UP000006911"/>
    </source>
</evidence>
<comment type="subcellular location">
    <subcellularLocation>
        <location evidence="2">Endoplasmic reticulum</location>
    </subcellularLocation>
    <subcellularLocation>
        <location evidence="3">Membrane</location>
    </subcellularLocation>
    <subcellularLocation>
        <location evidence="1">Mitochondrion</location>
    </subcellularLocation>
</comment>
<dbReference type="GO" id="GO:0016020">
    <property type="term" value="C:membrane"/>
    <property type="evidence" value="ECO:0007669"/>
    <property type="project" value="UniProtKB-SubCell"/>
</dbReference>
<reference evidence="7 8" key="1">
    <citation type="journal article" date="2010" name="Nature">
        <title>Perigord black truffle genome uncovers evolutionary origins and mechanisms of symbiosis.</title>
        <authorList>
            <person name="Martin F."/>
            <person name="Kohler A."/>
            <person name="Murat C."/>
            <person name="Balestrini R."/>
            <person name="Coutinho P.M."/>
            <person name="Jaillon O."/>
            <person name="Montanini B."/>
            <person name="Morin E."/>
            <person name="Noel B."/>
            <person name="Percudani R."/>
            <person name="Porcel B."/>
            <person name="Rubini A."/>
            <person name="Amicucci A."/>
            <person name="Amselem J."/>
            <person name="Anthouard V."/>
            <person name="Arcioni S."/>
            <person name="Artiguenave F."/>
            <person name="Aury J.M."/>
            <person name="Ballario P."/>
            <person name="Bolchi A."/>
            <person name="Brenna A."/>
            <person name="Brun A."/>
            <person name="Buee M."/>
            <person name="Cantarel B."/>
            <person name="Chevalier G."/>
            <person name="Couloux A."/>
            <person name="Da Silva C."/>
            <person name="Denoeud F."/>
            <person name="Duplessis S."/>
            <person name="Ghignone S."/>
            <person name="Hilselberger B."/>
            <person name="Iotti M."/>
            <person name="Marcais B."/>
            <person name="Mello A."/>
            <person name="Miranda M."/>
            <person name="Pacioni G."/>
            <person name="Quesneville H."/>
            <person name="Riccioni C."/>
            <person name="Ruotolo R."/>
            <person name="Splivallo R."/>
            <person name="Stocchi V."/>
            <person name="Tisserant E."/>
            <person name="Viscomi A.R."/>
            <person name="Zambonelli A."/>
            <person name="Zampieri E."/>
            <person name="Henrissat B."/>
            <person name="Lebrun M.H."/>
            <person name="Paolocci F."/>
            <person name="Bonfante P."/>
            <person name="Ottonello S."/>
            <person name="Wincker P."/>
        </authorList>
    </citation>
    <scope>NUCLEOTIDE SEQUENCE [LARGE SCALE GENOMIC DNA]</scope>
    <source>
        <strain evidence="7 8">Mel28</strain>
    </source>
</reference>
<dbReference type="GO" id="GO:0005783">
    <property type="term" value="C:endoplasmic reticulum"/>
    <property type="evidence" value="ECO:0007669"/>
    <property type="project" value="UniProtKB-SubCell"/>
</dbReference>
<accession>D5GH76</accession>
<dbReference type="EMBL" id="FN430308">
    <property type="protein sequence ID" value="CAZ83901.1"/>
    <property type="molecule type" value="Genomic_DNA"/>
</dbReference>
<evidence type="ECO:0000256" key="1">
    <source>
        <dbReference type="ARBA" id="ARBA00004173"/>
    </source>
</evidence>
<dbReference type="InParanoid" id="D5GH76"/>
<name>D5GH76_TUBMM</name>
<evidence type="ECO:0000256" key="3">
    <source>
        <dbReference type="ARBA" id="ARBA00004370"/>
    </source>
</evidence>
<dbReference type="InterPro" id="IPR052374">
    <property type="entry name" value="SERAC1"/>
</dbReference>
<evidence type="ECO:0000256" key="6">
    <source>
        <dbReference type="ARBA" id="ARBA00023136"/>
    </source>
</evidence>
<dbReference type="KEGG" id="tml:GSTUM_00007782001"/>
<keyword evidence="6" id="KW-0472">Membrane</keyword>
<evidence type="ECO:0000313" key="7">
    <source>
        <dbReference type="EMBL" id="CAZ83901.1"/>
    </source>
</evidence>
<dbReference type="GeneID" id="9182606"/>
<dbReference type="RefSeq" id="XP_002839710.1">
    <property type="nucleotide sequence ID" value="XM_002839664.1"/>
</dbReference>
<dbReference type="GO" id="GO:0005739">
    <property type="term" value="C:mitochondrion"/>
    <property type="evidence" value="ECO:0007669"/>
    <property type="project" value="UniProtKB-SubCell"/>
</dbReference>
<keyword evidence="4" id="KW-0256">Endoplasmic reticulum</keyword>
<dbReference type="AlphaFoldDB" id="D5GH76"/>
<evidence type="ECO:0000256" key="4">
    <source>
        <dbReference type="ARBA" id="ARBA00022824"/>
    </source>
</evidence>
<sequence>MTYNYNLVTGPQDFISIGSIKNAALELLRELSRGRRILGQAGKRDKIAEPRPLKRAPTLPIDQTRPIIFIGYQLGGTIIKQALVFANYEKLYMPISSEISLLVFFGTPHRAATPAQWESAAEMLLSSSGSKEISSSVLKSSSKALMDSSAGFMPFLGAIPVLNFYDNRLHMVSILYLYSLSMDTLYFPINIYYVENVVSISAGFLN</sequence>
<dbReference type="PANTHER" id="PTHR48182">
    <property type="entry name" value="PROTEIN SERAC1"/>
    <property type="match status" value="1"/>
</dbReference>
<evidence type="ECO:0000256" key="5">
    <source>
        <dbReference type="ARBA" id="ARBA00023128"/>
    </source>
</evidence>
<dbReference type="HOGENOM" id="CLU_1332778_0_0_1"/>
<evidence type="ECO:0000256" key="2">
    <source>
        <dbReference type="ARBA" id="ARBA00004240"/>
    </source>
</evidence>
<dbReference type="Proteomes" id="UP000006911">
    <property type="component" value="Unassembled WGS sequence"/>
</dbReference>
<keyword evidence="5" id="KW-0496">Mitochondrion</keyword>
<dbReference type="PANTHER" id="PTHR48182:SF2">
    <property type="entry name" value="PROTEIN SERAC1"/>
    <property type="match status" value="1"/>
</dbReference>
<gene>
    <name evidence="7" type="ORF">GSTUM_00007782001</name>
</gene>
<keyword evidence="8" id="KW-1185">Reference proteome</keyword>